<sequence length="67" mass="7459">MADAKDLSRQQTGSLWRPEPAGGENFCDHTARWPGCSGADGSQIKTARAVSRRFFFLKTSFKNQDHS</sequence>
<evidence type="ECO:0000313" key="2">
    <source>
        <dbReference type="EMBL" id="KWZ78269.1"/>
    </source>
</evidence>
<gene>
    <name evidence="2" type="ORF">HMPREF3213_03057</name>
</gene>
<dbReference type="EMBL" id="LRPN01000147">
    <property type="protein sequence ID" value="KWZ78269.1"/>
    <property type="molecule type" value="Genomic_DNA"/>
</dbReference>
<evidence type="ECO:0000313" key="3">
    <source>
        <dbReference type="Proteomes" id="UP000070376"/>
    </source>
</evidence>
<dbReference type="Proteomes" id="UP000070376">
    <property type="component" value="Unassembled WGS sequence"/>
</dbReference>
<name>A0A133KFE3_HEYCO</name>
<evidence type="ECO:0000256" key="1">
    <source>
        <dbReference type="SAM" id="MobiDB-lite"/>
    </source>
</evidence>
<dbReference type="AlphaFoldDB" id="A0A133KFE3"/>
<protein>
    <submittedName>
        <fullName evidence="2">Uncharacterized protein</fullName>
    </submittedName>
</protein>
<proteinExistence type="predicted"/>
<feature type="region of interest" description="Disordered" evidence="1">
    <location>
        <begin position="1"/>
        <end position="24"/>
    </location>
</feature>
<organism evidence="2 3">
    <name type="scientific">Heyndrickxia coagulans</name>
    <name type="common">Weizmannia coagulans</name>
    <dbReference type="NCBI Taxonomy" id="1398"/>
    <lineage>
        <taxon>Bacteria</taxon>
        <taxon>Bacillati</taxon>
        <taxon>Bacillota</taxon>
        <taxon>Bacilli</taxon>
        <taxon>Bacillales</taxon>
        <taxon>Bacillaceae</taxon>
        <taxon>Heyndrickxia</taxon>
    </lineage>
</organism>
<comment type="caution">
    <text evidence="2">The sequence shown here is derived from an EMBL/GenBank/DDBJ whole genome shotgun (WGS) entry which is preliminary data.</text>
</comment>
<accession>A0A133KFE3</accession>
<reference evidence="3" key="1">
    <citation type="submission" date="2016-01" db="EMBL/GenBank/DDBJ databases">
        <authorList>
            <person name="Mitreva M."/>
            <person name="Pepin K.H."/>
            <person name="Mihindukulasuriya K.A."/>
            <person name="Fulton R."/>
            <person name="Fronick C."/>
            <person name="O'Laughlin M."/>
            <person name="Miner T."/>
            <person name="Herter B."/>
            <person name="Rosa B.A."/>
            <person name="Cordes M."/>
            <person name="Tomlinson C."/>
            <person name="Wollam A."/>
            <person name="Palsikar V.B."/>
            <person name="Mardis E.R."/>
            <person name="Wilson R.K."/>
        </authorList>
    </citation>
    <scope>NUCLEOTIDE SEQUENCE [LARGE SCALE GENOMIC DNA]</scope>
    <source>
        <strain evidence="3">GED7749B</strain>
    </source>
</reference>